<dbReference type="Pfam" id="PF00877">
    <property type="entry name" value="NLPC_P60"/>
    <property type="match status" value="1"/>
</dbReference>
<dbReference type="PANTHER" id="PTHR47359">
    <property type="entry name" value="PEPTIDOGLYCAN DL-ENDOPEPTIDASE CWLO"/>
    <property type="match status" value="1"/>
</dbReference>
<keyword evidence="7" id="KW-1185">Reference proteome</keyword>
<keyword evidence="4" id="KW-0788">Thiol protease</keyword>
<keyword evidence="2" id="KW-0645">Protease</keyword>
<dbReference type="Pfam" id="PF18348">
    <property type="entry name" value="SH3_16"/>
    <property type="match status" value="1"/>
</dbReference>
<protein>
    <submittedName>
        <fullName evidence="6">C40 family peptidase</fullName>
    </submittedName>
</protein>
<evidence type="ECO:0000313" key="7">
    <source>
        <dbReference type="Proteomes" id="UP000630805"/>
    </source>
</evidence>
<reference evidence="6 7" key="1">
    <citation type="submission" date="2020-06" db="EMBL/GenBank/DDBJ databases">
        <authorList>
            <person name="Cao W.R."/>
        </authorList>
    </citation>
    <scope>NUCLEOTIDE SEQUENCE [LARGE SCALE GENOMIC DNA]</scope>
    <source>
        <strain evidence="6 7">B1Z28</strain>
    </source>
</reference>
<dbReference type="SUPFAM" id="SSF54001">
    <property type="entry name" value="Cysteine proteinases"/>
    <property type="match status" value="1"/>
</dbReference>
<proteinExistence type="inferred from homology"/>
<comment type="similarity">
    <text evidence="1">Belongs to the peptidase C40 family.</text>
</comment>
<evidence type="ECO:0000256" key="1">
    <source>
        <dbReference type="ARBA" id="ARBA00007074"/>
    </source>
</evidence>
<accession>A0ABX2PPC9</accession>
<name>A0ABX2PPC9_9RHOB</name>
<comment type="caution">
    <text evidence="6">The sequence shown here is derived from an EMBL/GenBank/DDBJ whole genome shotgun (WGS) entry which is preliminary data.</text>
</comment>
<gene>
    <name evidence="6" type="ORF">HW561_09355</name>
</gene>
<feature type="domain" description="NlpC/P60" evidence="5">
    <location>
        <begin position="122"/>
        <end position="245"/>
    </location>
</feature>
<evidence type="ECO:0000313" key="6">
    <source>
        <dbReference type="EMBL" id="NVO55995.1"/>
    </source>
</evidence>
<evidence type="ECO:0000256" key="3">
    <source>
        <dbReference type="ARBA" id="ARBA00022801"/>
    </source>
</evidence>
<evidence type="ECO:0000259" key="5">
    <source>
        <dbReference type="PROSITE" id="PS51935"/>
    </source>
</evidence>
<dbReference type="InterPro" id="IPR051794">
    <property type="entry name" value="PG_Endopeptidase_C40"/>
</dbReference>
<dbReference type="InterPro" id="IPR000064">
    <property type="entry name" value="NLP_P60_dom"/>
</dbReference>
<dbReference type="RefSeq" id="WP_176864005.1">
    <property type="nucleotide sequence ID" value="NZ_JABXWT010000003.1"/>
</dbReference>
<evidence type="ECO:0000256" key="2">
    <source>
        <dbReference type="ARBA" id="ARBA00022670"/>
    </source>
</evidence>
<dbReference type="InterPro" id="IPR041382">
    <property type="entry name" value="SH3_16"/>
</dbReference>
<organism evidence="6 7">
    <name type="scientific">Ruegeria haliotis</name>
    <dbReference type="NCBI Taxonomy" id="2747601"/>
    <lineage>
        <taxon>Bacteria</taxon>
        <taxon>Pseudomonadati</taxon>
        <taxon>Pseudomonadota</taxon>
        <taxon>Alphaproteobacteria</taxon>
        <taxon>Rhodobacterales</taxon>
        <taxon>Roseobacteraceae</taxon>
        <taxon>Ruegeria</taxon>
    </lineage>
</organism>
<sequence>MTRQRIIQPVVDLLRRPNGPRDRQLLYGDTVKVAEATEGWSRVISDKDDYSGWLLSDQLGPEVPETHSIAAPATHAYEQADMKSRDLTSLSFGSKVQALSEHGRFLETELGFIPAIHTAPISGRQADPVSVAELFLGTPYLWGGNSRFGLDCSGLVQVGLLACGCACPGDSSDQERELGLVVPEGSPAKRGDLLFWKGHVAWVAGDNVLLHANAHHMAVAFEPMDQAIARILAQGDGPVTAHKRL</sequence>
<dbReference type="Proteomes" id="UP000630805">
    <property type="component" value="Unassembled WGS sequence"/>
</dbReference>
<dbReference type="Gene3D" id="3.90.1720.10">
    <property type="entry name" value="endopeptidase domain like (from Nostoc punctiforme)"/>
    <property type="match status" value="1"/>
</dbReference>
<evidence type="ECO:0000256" key="4">
    <source>
        <dbReference type="ARBA" id="ARBA00022807"/>
    </source>
</evidence>
<dbReference type="InterPro" id="IPR038765">
    <property type="entry name" value="Papain-like_cys_pep_sf"/>
</dbReference>
<dbReference type="EMBL" id="JABXWT010000003">
    <property type="protein sequence ID" value="NVO55995.1"/>
    <property type="molecule type" value="Genomic_DNA"/>
</dbReference>
<keyword evidence="3" id="KW-0378">Hydrolase</keyword>
<dbReference type="PANTHER" id="PTHR47359:SF3">
    <property type="entry name" value="NLP_P60 DOMAIN-CONTAINING PROTEIN-RELATED"/>
    <property type="match status" value="1"/>
</dbReference>
<dbReference type="PROSITE" id="PS51935">
    <property type="entry name" value="NLPC_P60"/>
    <property type="match status" value="1"/>
</dbReference>